<organism evidence="2 3">
    <name type="scientific">Blattamonas nauphoetae</name>
    <dbReference type="NCBI Taxonomy" id="2049346"/>
    <lineage>
        <taxon>Eukaryota</taxon>
        <taxon>Metamonada</taxon>
        <taxon>Preaxostyla</taxon>
        <taxon>Oxymonadida</taxon>
        <taxon>Blattamonas</taxon>
    </lineage>
</organism>
<evidence type="ECO:0000313" key="3">
    <source>
        <dbReference type="Proteomes" id="UP001281761"/>
    </source>
</evidence>
<proteinExistence type="predicted"/>
<dbReference type="Proteomes" id="UP001281761">
    <property type="component" value="Unassembled WGS sequence"/>
</dbReference>
<gene>
    <name evidence="2" type="ORF">BLNAU_5311</name>
</gene>
<protein>
    <submittedName>
        <fullName evidence="2">Uncharacterized protein</fullName>
    </submittedName>
</protein>
<evidence type="ECO:0000313" key="2">
    <source>
        <dbReference type="EMBL" id="KAK2959822.1"/>
    </source>
</evidence>
<sequence length="387" mass="42564">MQILTEAFMLSPKQAKEKRTDPSKLPPSEARKLFTTTAHLKQDPPSREEENHHVTPKPITDRSGFVHVSSFPGLPLRGFSPIRTLRSQESTSPALRPPLTSRKADRQRTHLNLTTHVGSSGGRHTRRPIGQYFRSPCLDPLPHITPDATRVSSLTCSPHQQGTPSLHASTLFLIPSPLLPNRLSRPDLAGVKDGSVKGDTVIYTDLGNLIWTICNILSVPSQLVTLVDCHFSTQLHSTYFGVPIAECSFFGTLPNYDEIRPPDLFRFTGRSSPIGRPVSLLYFGNAFTAGDIYVRMGSFDHPSCGLTLLPCNTLAFGLDILLELNVLSAIEIVPEPMTSTKITPPKADDPHTDNLQPEITTEIDTVPDTIDPAALLENPVKLLPRID</sequence>
<accession>A0ABQ9Y7S9</accession>
<reference evidence="2 3" key="1">
    <citation type="journal article" date="2022" name="bioRxiv">
        <title>Genomics of Preaxostyla Flagellates Illuminates Evolutionary Transitions and the Path Towards Mitochondrial Loss.</title>
        <authorList>
            <person name="Novak L.V.F."/>
            <person name="Treitli S.C."/>
            <person name="Pyrih J."/>
            <person name="Halakuc P."/>
            <person name="Pipaliya S.V."/>
            <person name="Vacek V."/>
            <person name="Brzon O."/>
            <person name="Soukal P."/>
            <person name="Eme L."/>
            <person name="Dacks J.B."/>
            <person name="Karnkowska A."/>
            <person name="Elias M."/>
            <person name="Hampl V."/>
        </authorList>
    </citation>
    <scope>NUCLEOTIDE SEQUENCE [LARGE SCALE GENOMIC DNA]</scope>
    <source>
        <strain evidence="2">NAU3</strain>
        <tissue evidence="2">Gut</tissue>
    </source>
</reference>
<dbReference type="EMBL" id="JARBJD010000027">
    <property type="protein sequence ID" value="KAK2959822.1"/>
    <property type="molecule type" value="Genomic_DNA"/>
</dbReference>
<feature type="region of interest" description="Disordered" evidence="1">
    <location>
        <begin position="1"/>
        <end position="126"/>
    </location>
</feature>
<keyword evidence="3" id="KW-1185">Reference proteome</keyword>
<comment type="caution">
    <text evidence="2">The sequence shown here is derived from an EMBL/GenBank/DDBJ whole genome shotgun (WGS) entry which is preliminary data.</text>
</comment>
<name>A0ABQ9Y7S9_9EUKA</name>
<feature type="compositionally biased region" description="Basic and acidic residues" evidence="1">
    <location>
        <begin position="40"/>
        <end position="53"/>
    </location>
</feature>
<evidence type="ECO:0000256" key="1">
    <source>
        <dbReference type="SAM" id="MobiDB-lite"/>
    </source>
</evidence>